<dbReference type="AlphaFoldDB" id="A0A4Q4M754"/>
<comment type="caution">
    <text evidence="2">The sequence shown here is derived from an EMBL/GenBank/DDBJ whole genome shotgun (WGS) entry which is preliminary data.</text>
</comment>
<gene>
    <name evidence="2" type="ORF">AA0114_g9333</name>
</gene>
<organism evidence="2 3">
    <name type="scientific">Alternaria tenuissima</name>
    <dbReference type="NCBI Taxonomy" id="119927"/>
    <lineage>
        <taxon>Eukaryota</taxon>
        <taxon>Fungi</taxon>
        <taxon>Dikarya</taxon>
        <taxon>Ascomycota</taxon>
        <taxon>Pezizomycotina</taxon>
        <taxon>Dothideomycetes</taxon>
        <taxon>Pleosporomycetidae</taxon>
        <taxon>Pleosporales</taxon>
        <taxon>Pleosporineae</taxon>
        <taxon>Pleosporaceae</taxon>
        <taxon>Alternaria</taxon>
        <taxon>Alternaria sect. Alternaria</taxon>
        <taxon>Alternaria alternata complex</taxon>
    </lineage>
</organism>
<accession>A0A4Q4M754</accession>
<name>A0A4Q4M754_9PLEO</name>
<feature type="compositionally biased region" description="Low complexity" evidence="1">
    <location>
        <begin position="8"/>
        <end position="22"/>
    </location>
</feature>
<evidence type="ECO:0000313" key="3">
    <source>
        <dbReference type="Proteomes" id="UP000292402"/>
    </source>
</evidence>
<evidence type="ECO:0000256" key="1">
    <source>
        <dbReference type="SAM" id="MobiDB-lite"/>
    </source>
</evidence>
<reference evidence="3" key="1">
    <citation type="journal article" date="2019" name="bioRxiv">
        <title>Genomics, evolutionary history and diagnostics of the Alternaria alternata species group including apple and Asian pear pathotypes.</title>
        <authorList>
            <person name="Armitage A.D."/>
            <person name="Cockerton H.M."/>
            <person name="Sreenivasaprasad S."/>
            <person name="Woodhall J.W."/>
            <person name="Lane C.R."/>
            <person name="Harrison R.J."/>
            <person name="Clarkson J.P."/>
        </authorList>
    </citation>
    <scope>NUCLEOTIDE SEQUENCE [LARGE SCALE GENOMIC DNA]</scope>
    <source>
        <strain evidence="3">FERA 1082</strain>
    </source>
</reference>
<protein>
    <submittedName>
        <fullName evidence="2">Uncharacterized protein</fullName>
    </submittedName>
</protein>
<proteinExistence type="predicted"/>
<sequence>MSQPPWTLPVTTSSESSSIPQSPATPPRPASNESDNVSKPPATAIPAYSFPSVKARRRFVETHTELIVETMKSGNIELLVHRGPLVQMASAFIYGVQEDNASHYLQAPDIDDPETLTEAYFTLRAHTLWGRNEIMPWSAFHRNVYDAFEAPRFLRKLLTRGTRLYWEWTTGRGLRLTTDQRITMALLRSEDLMLCAISAQNMVDDLFFSVHNHELSLHDLKSIKEFLSFRENDFDQEFPTIRQCSRQAWFTLPPGQENKIFRPWYDFGQIGYHDIPDWPASSNMPSRLVTDLPAEIMLMILEKVFKINGDIHVVFDRFENEYIALVERERRLQEHPFGVHGQRLPYGNYWKLPSMRHFFAFGITSRGNWLMMKEMFYKKNKFIIHED</sequence>
<evidence type="ECO:0000313" key="2">
    <source>
        <dbReference type="EMBL" id="RYN45185.1"/>
    </source>
</evidence>
<dbReference type="EMBL" id="PDXA01000036">
    <property type="protein sequence ID" value="RYN45185.1"/>
    <property type="molecule type" value="Genomic_DNA"/>
</dbReference>
<feature type="region of interest" description="Disordered" evidence="1">
    <location>
        <begin position="1"/>
        <end position="43"/>
    </location>
</feature>
<dbReference type="Proteomes" id="UP000292402">
    <property type="component" value="Unassembled WGS sequence"/>
</dbReference>